<keyword evidence="3" id="KW-0731">Sigma factor</keyword>
<dbReference type="Gene3D" id="1.10.10.10">
    <property type="entry name" value="Winged helix-like DNA-binding domain superfamily/Winged helix DNA-binding domain"/>
    <property type="match status" value="1"/>
</dbReference>
<keyword evidence="8" id="KW-1185">Reference proteome</keyword>
<dbReference type="PANTHER" id="PTHR43133:SF45">
    <property type="entry name" value="RNA POLYMERASE ECF-TYPE SIGMA FACTOR"/>
    <property type="match status" value="1"/>
</dbReference>
<dbReference type="Gene3D" id="1.10.1740.10">
    <property type="match status" value="1"/>
</dbReference>
<dbReference type="NCBIfam" id="TIGR02937">
    <property type="entry name" value="sigma70-ECF"/>
    <property type="match status" value="1"/>
</dbReference>
<dbReference type="InterPro" id="IPR039425">
    <property type="entry name" value="RNA_pol_sigma-70-like"/>
</dbReference>
<protein>
    <submittedName>
        <fullName evidence="7">RNA polymerase sigma factor</fullName>
    </submittedName>
</protein>
<name>A0ABT7PRA6_9BACT</name>
<dbReference type="InterPro" id="IPR014284">
    <property type="entry name" value="RNA_pol_sigma-70_dom"/>
</dbReference>
<dbReference type="SUPFAM" id="SSF88946">
    <property type="entry name" value="Sigma2 domain of RNA polymerase sigma factors"/>
    <property type="match status" value="1"/>
</dbReference>
<dbReference type="EMBL" id="JASZZN010000030">
    <property type="protein sequence ID" value="MDM4019022.1"/>
    <property type="molecule type" value="Genomic_DNA"/>
</dbReference>
<evidence type="ECO:0000313" key="7">
    <source>
        <dbReference type="EMBL" id="MDM4019022.1"/>
    </source>
</evidence>
<evidence type="ECO:0000256" key="3">
    <source>
        <dbReference type="ARBA" id="ARBA00023082"/>
    </source>
</evidence>
<evidence type="ECO:0000259" key="5">
    <source>
        <dbReference type="Pfam" id="PF04542"/>
    </source>
</evidence>
<organism evidence="7 8">
    <name type="scientific">Roseiconus lacunae</name>
    <dbReference type="NCBI Taxonomy" id="2605694"/>
    <lineage>
        <taxon>Bacteria</taxon>
        <taxon>Pseudomonadati</taxon>
        <taxon>Planctomycetota</taxon>
        <taxon>Planctomycetia</taxon>
        <taxon>Pirellulales</taxon>
        <taxon>Pirellulaceae</taxon>
        <taxon>Roseiconus</taxon>
    </lineage>
</organism>
<feature type="domain" description="RNA polymerase sigma-70 region 2" evidence="5">
    <location>
        <begin position="20"/>
        <end position="80"/>
    </location>
</feature>
<evidence type="ECO:0000256" key="2">
    <source>
        <dbReference type="ARBA" id="ARBA00023015"/>
    </source>
</evidence>
<reference evidence="7 8" key="1">
    <citation type="submission" date="2023-06" db="EMBL/GenBank/DDBJ databases">
        <title>Roseiconus lacunae JC819 isolated from Gulf of Mannar region, Tamil Nadu.</title>
        <authorList>
            <person name="Pk S."/>
            <person name="Ch S."/>
            <person name="Ch V.R."/>
        </authorList>
    </citation>
    <scope>NUCLEOTIDE SEQUENCE [LARGE SCALE GENOMIC DNA]</scope>
    <source>
        <strain evidence="7 8">JC819</strain>
    </source>
</reference>
<dbReference type="InterPro" id="IPR013325">
    <property type="entry name" value="RNA_pol_sigma_r2"/>
</dbReference>
<dbReference type="InterPro" id="IPR013324">
    <property type="entry name" value="RNA_pol_sigma_r3/r4-like"/>
</dbReference>
<dbReference type="InterPro" id="IPR007627">
    <property type="entry name" value="RNA_pol_sigma70_r2"/>
</dbReference>
<dbReference type="Pfam" id="PF08281">
    <property type="entry name" value="Sigma70_r4_2"/>
    <property type="match status" value="1"/>
</dbReference>
<dbReference type="InterPro" id="IPR013249">
    <property type="entry name" value="RNA_pol_sigma70_r4_t2"/>
</dbReference>
<dbReference type="Proteomes" id="UP001239462">
    <property type="component" value="Unassembled WGS sequence"/>
</dbReference>
<evidence type="ECO:0000259" key="6">
    <source>
        <dbReference type="Pfam" id="PF08281"/>
    </source>
</evidence>
<dbReference type="Pfam" id="PF04542">
    <property type="entry name" value="Sigma70_r2"/>
    <property type="match status" value="1"/>
</dbReference>
<feature type="domain" description="RNA polymerase sigma factor 70 region 4 type 2" evidence="6">
    <location>
        <begin position="105"/>
        <end position="157"/>
    </location>
</feature>
<comment type="caution">
    <text evidence="7">The sequence shown here is derived from an EMBL/GenBank/DDBJ whole genome shotgun (WGS) entry which is preliminary data.</text>
</comment>
<evidence type="ECO:0000256" key="4">
    <source>
        <dbReference type="ARBA" id="ARBA00023163"/>
    </source>
</evidence>
<keyword evidence="2" id="KW-0805">Transcription regulation</keyword>
<keyword evidence="4" id="KW-0804">Transcription</keyword>
<dbReference type="SUPFAM" id="SSF88659">
    <property type="entry name" value="Sigma3 and sigma4 domains of RNA polymerase sigma factors"/>
    <property type="match status" value="1"/>
</dbReference>
<dbReference type="InterPro" id="IPR036388">
    <property type="entry name" value="WH-like_DNA-bd_sf"/>
</dbReference>
<evidence type="ECO:0000256" key="1">
    <source>
        <dbReference type="ARBA" id="ARBA00010641"/>
    </source>
</evidence>
<dbReference type="RefSeq" id="WP_289167048.1">
    <property type="nucleotide sequence ID" value="NZ_JASZZN010000030.1"/>
</dbReference>
<sequence>MSDASRHDRQTQFDVICEENRMRLGRIARFYGKADADDLLQEILLQLWRSLPNFREQCEASTWCFRIALNTAISWSRNRRHRIHTTNVEPSATAAINTTSADQQRRQLDRFLESLSELDRATLIMYLENFNNTEIARTMGVGEGAIRTRLCRIRNRLKQWGQD</sequence>
<accession>A0ABT7PRA6</accession>
<proteinExistence type="inferred from homology"/>
<gene>
    <name evidence="7" type="ORF">QTN89_26450</name>
</gene>
<evidence type="ECO:0000313" key="8">
    <source>
        <dbReference type="Proteomes" id="UP001239462"/>
    </source>
</evidence>
<dbReference type="PANTHER" id="PTHR43133">
    <property type="entry name" value="RNA POLYMERASE ECF-TYPE SIGMA FACTO"/>
    <property type="match status" value="1"/>
</dbReference>
<comment type="similarity">
    <text evidence="1">Belongs to the sigma-70 factor family. ECF subfamily.</text>
</comment>